<dbReference type="InterPro" id="IPR027463">
    <property type="entry name" value="AcrB_DN_DC_subdom"/>
</dbReference>
<dbReference type="PRINTS" id="PR00702">
    <property type="entry name" value="ACRIFLAVINRP"/>
</dbReference>
<dbReference type="EMBL" id="JAOECG010000001">
    <property type="protein sequence ID" value="MDG9785576.1"/>
    <property type="molecule type" value="Genomic_DNA"/>
</dbReference>
<evidence type="ECO:0000313" key="12">
    <source>
        <dbReference type="Proteomes" id="UP001244586"/>
    </source>
</evidence>
<feature type="transmembrane region" description="Helical" evidence="9">
    <location>
        <begin position="938"/>
        <end position="959"/>
    </location>
</feature>
<dbReference type="Gene3D" id="3.30.2090.10">
    <property type="entry name" value="Multidrug efflux transporter AcrB TolC docking domain, DN and DC subdomains"/>
    <property type="match status" value="2"/>
</dbReference>
<sequence>MAQFFIHRPIFAWVIALVVMLAGVLSLTTMPVAQYPTIAPPVVTIAATYPGASAQTVENTVTQIIEQQMNGLDGLRYISSNSAGNGQASINLNFEQGVDPDIAQVQVQNKLQSATALLPEDVQRQGVKVTKSGASFMQVLAFYSPDGSLSGADIKDYVNSNISEPLSRVAGVGEIQVFGGQYAMRIWLDPAKMNSLQVTPSDIAAAIRAQNAQVAVGQLGGAPSVQGQVLNATVNAQSMLQTPEQFKNIFLKNTSSGAQVRLSDVARVELGSDNYQFDSKFNGKAAGGVAIKLATGANALDTAAAVEKRLSELRKNYPNGLKDQLAYDTTPFIKLSIESVVHTLIEAVVLVFIVMFLFLQNWRATIIPTLAVPVVVLGTFAVINIFGFSINTLTMFAMVLAIGLLVDDAIVVVENVERVMQEEHLDPVAATEKSMQQISGALVGITSVLTAVFVPMAFFAGTTGVIYRQFSITLVTAMILSLIVALTFTPALCATLLKQHDPNKAESNNIFARFFRWFNSSFEKLSVKYQGGVNRMTHHKVFSGVVYLLVIAGLVGLYKALPSSFLPDEDQGVVMTLVQLPPSASLERTDKVITTMTDYFMNKEKEHVESIFTVSGFSFTGVGQNAGLAFIKLKDWSERTTPESQIGAIIQRGMALNMIVKDASYIMPLQLPAMPELGVSAGFDIQLKDASGQGHEKLIAARNAILGMAAQDKRLTGVRPNGQEDTPQYQISIDQAQAGAMGVSIADINTTMSMAWGGSYINDFVDRGRVKKVYVQGEANARMMPEDLNKWYVRNSSGTMVPFSAFATGEWTYGSPRLERYNGVSSVNIQGTPAPGVSSGDAMLAMEEIIGKLPSMGLQGFDYEWTGLSLEERDSGNQTAPLLVLSMLIVFLCLAALYESWSIPVSVLLVVPLGILGAFALTWLGMIIKGDPNLSFNIYFQVAIVAVIGLSAKNAILIVEFAKELQEQGEDLFDATLHAAKMRLRPIIMTTLAFGFGVLPLALSTGAGAGSQHSVGFGVLGGVISSTLLGIFFIPVFFVWIRSIFKYKPKKQNNQEQTS</sequence>
<accession>A0AAJ6ID09</accession>
<keyword evidence="5 9" id="KW-0997">Cell inner membrane</keyword>
<protein>
    <recommendedName>
        <fullName evidence="9">Efflux pump membrane transporter</fullName>
    </recommendedName>
</protein>
<evidence type="ECO:0000256" key="3">
    <source>
        <dbReference type="ARBA" id="ARBA00022448"/>
    </source>
</evidence>
<feature type="transmembrane region" description="Helical" evidence="9">
    <location>
        <begin position="441"/>
        <end position="460"/>
    </location>
</feature>
<comment type="caution">
    <text evidence="9">Lacks conserved residue(s) required for the propagation of feature annotation.</text>
</comment>
<dbReference type="NCBIfam" id="TIGR00915">
    <property type="entry name" value="2A0602"/>
    <property type="match status" value="1"/>
</dbReference>
<evidence type="ECO:0000313" key="11">
    <source>
        <dbReference type="EMBL" id="WMG18583.1"/>
    </source>
</evidence>
<feature type="transmembrane region" description="Helical" evidence="9">
    <location>
        <begin position="366"/>
        <end position="387"/>
    </location>
</feature>
<dbReference type="Gene3D" id="3.30.70.1320">
    <property type="entry name" value="Multidrug efflux transporter AcrB pore domain like"/>
    <property type="match status" value="1"/>
</dbReference>
<dbReference type="AlphaFoldDB" id="A0AAJ6ID09"/>
<gene>
    <name evidence="11" type="primary">adeJ</name>
    <name evidence="10" type="ORF">N7566_00860</name>
    <name evidence="11" type="ORF">QBJ73_02915</name>
</gene>
<evidence type="ECO:0000256" key="6">
    <source>
        <dbReference type="ARBA" id="ARBA00022692"/>
    </source>
</evidence>
<dbReference type="SUPFAM" id="SSF82693">
    <property type="entry name" value="Multidrug efflux transporter AcrB pore domain, PN1, PN2, PC1 and PC2 subdomains"/>
    <property type="match status" value="3"/>
</dbReference>
<dbReference type="Gene3D" id="1.20.1640.10">
    <property type="entry name" value="Multidrug efflux transporter AcrB transmembrane domain"/>
    <property type="match status" value="2"/>
</dbReference>
<feature type="transmembrane region" description="Helical" evidence="9">
    <location>
        <begin position="340"/>
        <end position="359"/>
    </location>
</feature>
<comment type="subcellular location">
    <subcellularLocation>
        <location evidence="1 9">Cell inner membrane</location>
        <topology evidence="1 9">Multi-pass membrane protein</topology>
    </subcellularLocation>
</comment>
<dbReference type="SUPFAM" id="SSF82714">
    <property type="entry name" value="Multidrug efflux transporter AcrB TolC docking domain, DN and DC subdomains"/>
    <property type="match status" value="2"/>
</dbReference>
<reference evidence="11 12" key="2">
    <citation type="submission" date="2023-04" db="EMBL/GenBank/DDBJ databases">
        <title>Acinetobacter johnsonii isolate AYTCM encoding NDM-1, OXA-58 and PER-1.</title>
        <authorList>
            <person name="Tian C."/>
            <person name="Wang S."/>
            <person name="Fan X."/>
            <person name="Xia D."/>
        </authorList>
    </citation>
    <scope>NUCLEOTIDE SEQUENCE [LARGE SCALE GENOMIC DNA]</scope>
    <source>
        <strain evidence="11 12">AYTCM</strain>
    </source>
</reference>
<dbReference type="FunFam" id="3.30.70.1430:FF:000001">
    <property type="entry name" value="Efflux pump membrane transporter"/>
    <property type="match status" value="1"/>
</dbReference>
<feature type="transmembrane region" description="Helical" evidence="9">
    <location>
        <begin position="393"/>
        <end position="413"/>
    </location>
</feature>
<dbReference type="FunFam" id="1.20.1640.10:FF:000001">
    <property type="entry name" value="Efflux pump membrane transporter"/>
    <property type="match status" value="1"/>
</dbReference>
<evidence type="ECO:0000256" key="5">
    <source>
        <dbReference type="ARBA" id="ARBA00022519"/>
    </source>
</evidence>
<dbReference type="NCBIfam" id="NF000282">
    <property type="entry name" value="RND_permease_1"/>
    <property type="match status" value="1"/>
</dbReference>
<keyword evidence="6 9" id="KW-0812">Transmembrane</keyword>
<evidence type="ECO:0000256" key="4">
    <source>
        <dbReference type="ARBA" id="ARBA00022475"/>
    </source>
</evidence>
<organism evidence="11 12">
    <name type="scientific">Acinetobacter johnsonii</name>
    <dbReference type="NCBI Taxonomy" id="40214"/>
    <lineage>
        <taxon>Bacteria</taxon>
        <taxon>Pseudomonadati</taxon>
        <taxon>Pseudomonadota</taxon>
        <taxon>Gammaproteobacteria</taxon>
        <taxon>Moraxellales</taxon>
        <taxon>Moraxellaceae</taxon>
        <taxon>Acinetobacter</taxon>
    </lineage>
</organism>
<evidence type="ECO:0000313" key="10">
    <source>
        <dbReference type="EMBL" id="MDG9785576.1"/>
    </source>
</evidence>
<dbReference type="Pfam" id="PF00873">
    <property type="entry name" value="ACR_tran"/>
    <property type="match status" value="1"/>
</dbReference>
<feature type="transmembrane region" description="Helical" evidence="9">
    <location>
        <begin position="541"/>
        <end position="561"/>
    </location>
</feature>
<proteinExistence type="inferred from homology"/>
<feature type="transmembrane region" description="Helical" evidence="9">
    <location>
        <begin position="1015"/>
        <end position="1041"/>
    </location>
</feature>
<dbReference type="Gene3D" id="3.30.70.1430">
    <property type="entry name" value="Multidrug efflux transporter AcrB pore domain"/>
    <property type="match status" value="2"/>
</dbReference>
<feature type="transmembrane region" description="Helical" evidence="9">
    <location>
        <begin position="905"/>
        <end position="926"/>
    </location>
</feature>
<dbReference type="PANTHER" id="PTHR32063:SF13">
    <property type="entry name" value="MULTIDRUG EFFLUX PUMP SUBUNIT ACRB-RELATED"/>
    <property type="match status" value="1"/>
</dbReference>
<dbReference type="RefSeq" id="WP_010327335.1">
    <property type="nucleotide sequence ID" value="NZ_CP037424.1"/>
</dbReference>
<evidence type="ECO:0000256" key="2">
    <source>
        <dbReference type="ARBA" id="ARBA00010942"/>
    </source>
</evidence>
<dbReference type="FunFam" id="3.30.2090.10:FF:000002">
    <property type="entry name" value="Efflux pump membrane transporter"/>
    <property type="match status" value="1"/>
</dbReference>
<dbReference type="FunFam" id="3.30.2090.10:FF:000001">
    <property type="entry name" value="Efflux pump membrane transporter"/>
    <property type="match status" value="1"/>
</dbReference>
<evidence type="ECO:0000256" key="8">
    <source>
        <dbReference type="ARBA" id="ARBA00023136"/>
    </source>
</evidence>
<dbReference type="PANTHER" id="PTHR32063">
    <property type="match status" value="1"/>
</dbReference>
<dbReference type="Proteomes" id="UP001157887">
    <property type="component" value="Unassembled WGS sequence"/>
</dbReference>
<reference evidence="10" key="1">
    <citation type="submission" date="2022-09" db="EMBL/GenBank/DDBJ databases">
        <title>Intensive care unit water sources are persistently colonized with multi-drug resistant bacteria and are the site of extensive horizontal gene transfer of antibiotic resistance genes.</title>
        <authorList>
            <person name="Diorio-Toth L."/>
        </authorList>
    </citation>
    <scope>NUCLEOTIDE SEQUENCE</scope>
    <source>
        <strain evidence="10">GD04065</strain>
    </source>
</reference>
<dbReference type="GO" id="GO:0009636">
    <property type="term" value="P:response to toxic substance"/>
    <property type="evidence" value="ECO:0007669"/>
    <property type="project" value="UniProtKB-ARBA"/>
</dbReference>
<dbReference type="SUPFAM" id="SSF82866">
    <property type="entry name" value="Multidrug efflux transporter AcrB transmembrane domain"/>
    <property type="match status" value="2"/>
</dbReference>
<evidence type="ECO:0000256" key="7">
    <source>
        <dbReference type="ARBA" id="ARBA00022989"/>
    </source>
</evidence>
<comment type="similarity">
    <text evidence="2 9">Belongs to the resistance-nodulation-cell division (RND) (TC 2.A.6) family.</text>
</comment>
<dbReference type="InterPro" id="IPR001036">
    <property type="entry name" value="Acrflvin-R"/>
</dbReference>
<keyword evidence="8 9" id="KW-0472">Membrane</keyword>
<dbReference type="GO" id="GO:0005886">
    <property type="term" value="C:plasma membrane"/>
    <property type="evidence" value="ECO:0007669"/>
    <property type="project" value="UniProtKB-SubCell"/>
</dbReference>
<keyword evidence="12" id="KW-1185">Reference proteome</keyword>
<keyword evidence="4" id="KW-1003">Cell membrane</keyword>
<dbReference type="InterPro" id="IPR004764">
    <property type="entry name" value="MdtF-like"/>
</dbReference>
<feature type="transmembrane region" description="Helical" evidence="9">
    <location>
        <begin position="472"/>
        <end position="497"/>
    </location>
</feature>
<dbReference type="EMBL" id="CP121776">
    <property type="protein sequence ID" value="WMG18583.1"/>
    <property type="molecule type" value="Genomic_DNA"/>
</dbReference>
<dbReference type="GO" id="GO:0015562">
    <property type="term" value="F:efflux transmembrane transporter activity"/>
    <property type="evidence" value="ECO:0007669"/>
    <property type="project" value="InterPro"/>
</dbReference>
<feature type="transmembrane region" description="Helical" evidence="9">
    <location>
        <begin position="880"/>
        <end position="898"/>
    </location>
</feature>
<name>A0AAJ6ID09_ACIJO</name>
<evidence type="ECO:0000256" key="9">
    <source>
        <dbReference type="RuleBase" id="RU364070"/>
    </source>
</evidence>
<keyword evidence="7 9" id="KW-1133">Transmembrane helix</keyword>
<dbReference type="GO" id="GO:0042910">
    <property type="term" value="F:xenobiotic transmembrane transporter activity"/>
    <property type="evidence" value="ECO:0007669"/>
    <property type="project" value="TreeGrafter"/>
</dbReference>
<dbReference type="Gene3D" id="3.30.70.1440">
    <property type="entry name" value="Multidrug efflux transporter AcrB pore domain"/>
    <property type="match status" value="1"/>
</dbReference>
<dbReference type="Proteomes" id="UP001244586">
    <property type="component" value="Chromosome"/>
</dbReference>
<keyword evidence="3 9" id="KW-0813">Transport</keyword>
<feature type="transmembrane region" description="Helical" evidence="9">
    <location>
        <begin position="987"/>
        <end position="1009"/>
    </location>
</feature>
<evidence type="ECO:0000256" key="1">
    <source>
        <dbReference type="ARBA" id="ARBA00004429"/>
    </source>
</evidence>